<evidence type="ECO:0000256" key="1">
    <source>
        <dbReference type="ARBA" id="ARBA00001946"/>
    </source>
</evidence>
<dbReference type="PANTHER" id="PTHR11088">
    <property type="entry name" value="TRNA DIMETHYLALLYLTRANSFERASE"/>
    <property type="match status" value="1"/>
</dbReference>
<keyword evidence="6 10" id="KW-0547">Nucleotide-binding</keyword>
<evidence type="ECO:0000313" key="15">
    <source>
        <dbReference type="Proteomes" id="UP001497533"/>
    </source>
</evidence>
<comment type="catalytic activity">
    <reaction evidence="9 10 11">
        <text>adenosine(37) in tRNA + dimethylallyl diphosphate = N(6)-dimethylallyladenosine(37) in tRNA + diphosphate</text>
        <dbReference type="Rhea" id="RHEA:26482"/>
        <dbReference type="Rhea" id="RHEA-COMP:10162"/>
        <dbReference type="Rhea" id="RHEA-COMP:10375"/>
        <dbReference type="ChEBI" id="CHEBI:33019"/>
        <dbReference type="ChEBI" id="CHEBI:57623"/>
        <dbReference type="ChEBI" id="CHEBI:74411"/>
        <dbReference type="ChEBI" id="CHEBI:74415"/>
        <dbReference type="EC" id="2.5.1.75"/>
    </reaction>
</comment>
<evidence type="ECO:0000256" key="4">
    <source>
        <dbReference type="ARBA" id="ARBA00022679"/>
    </source>
</evidence>
<dbReference type="EMBL" id="OZ034688">
    <property type="protein sequence ID" value="CAL1329525.1"/>
    <property type="molecule type" value="Genomic_DNA"/>
</dbReference>
<dbReference type="InterPro" id="IPR018022">
    <property type="entry name" value="IPT"/>
</dbReference>
<evidence type="ECO:0000256" key="5">
    <source>
        <dbReference type="ARBA" id="ARBA00022694"/>
    </source>
</evidence>
<proteinExistence type="inferred from homology"/>
<evidence type="ECO:0000256" key="6">
    <source>
        <dbReference type="ARBA" id="ARBA00022741"/>
    </source>
</evidence>
<evidence type="ECO:0000256" key="9">
    <source>
        <dbReference type="ARBA" id="ARBA00049563"/>
    </source>
</evidence>
<dbReference type="SUPFAM" id="SSF52540">
    <property type="entry name" value="P-loop containing nucleoside triphosphate hydrolases"/>
    <property type="match status" value="2"/>
</dbReference>
<comment type="function">
    <text evidence="2 10 12">Catalyzes the transfer of a dimethylallyl group onto the adenine at position 37 in tRNAs that read codons beginning with uridine, leading to the formation of N6-(dimethylallyl)adenosine (i(6)A).</text>
</comment>
<keyword evidence="15" id="KW-1185">Reference proteome</keyword>
<feature type="region of interest" description="Interaction with substrate tRNA" evidence="10">
    <location>
        <begin position="165"/>
        <end position="169"/>
    </location>
</feature>
<evidence type="ECO:0000256" key="7">
    <source>
        <dbReference type="ARBA" id="ARBA00022840"/>
    </source>
</evidence>
<feature type="region of interest" description="Interaction with substrate tRNA" evidence="10">
    <location>
        <begin position="41"/>
        <end position="44"/>
    </location>
</feature>
<feature type="binding site" evidence="10">
    <location>
        <begin position="16"/>
        <end position="23"/>
    </location>
    <ligand>
        <name>ATP</name>
        <dbReference type="ChEBI" id="CHEBI:30616"/>
    </ligand>
</feature>
<feature type="binding site" evidence="10">
    <location>
        <begin position="18"/>
        <end position="23"/>
    </location>
    <ligand>
        <name>substrate</name>
    </ligand>
</feature>
<dbReference type="Gene3D" id="1.10.20.140">
    <property type="match status" value="1"/>
</dbReference>
<protein>
    <recommendedName>
        <fullName evidence="10">tRNA dimethylallyltransferase</fullName>
        <ecNumber evidence="10">2.5.1.75</ecNumber>
    </recommendedName>
    <alternativeName>
        <fullName evidence="10">Dimethylallyl diphosphate:tRNA dimethylallyltransferase</fullName>
        <shortName evidence="10">DMAPP:tRNA dimethylallyltransferase</shortName>
        <shortName evidence="10">DMATase</shortName>
    </alternativeName>
    <alternativeName>
        <fullName evidence="10">Isopentenyl-diphosphate:tRNA isopentenyltransferase</fullName>
        <shortName evidence="10">IPP transferase</shortName>
        <shortName evidence="10">IPPT</shortName>
        <shortName evidence="10">IPTase</shortName>
    </alternativeName>
</protein>
<keyword evidence="5 10" id="KW-0819">tRNA processing</keyword>
<keyword evidence="7 10" id="KW-0067">ATP-binding</keyword>
<organism evidence="14 15">
    <name type="scientific">Candidatus Providencia siddallii</name>
    <dbReference type="NCBI Taxonomy" id="1715285"/>
    <lineage>
        <taxon>Bacteria</taxon>
        <taxon>Pseudomonadati</taxon>
        <taxon>Pseudomonadota</taxon>
        <taxon>Gammaproteobacteria</taxon>
        <taxon>Enterobacterales</taxon>
        <taxon>Morganellaceae</taxon>
        <taxon>Providencia</taxon>
    </lineage>
</organism>
<keyword evidence="8 10" id="KW-0460">Magnesium</keyword>
<evidence type="ECO:0000256" key="3">
    <source>
        <dbReference type="ARBA" id="ARBA00005842"/>
    </source>
</evidence>
<evidence type="ECO:0000256" key="12">
    <source>
        <dbReference type="RuleBase" id="RU003784"/>
    </source>
</evidence>
<evidence type="ECO:0000256" key="2">
    <source>
        <dbReference type="ARBA" id="ARBA00003213"/>
    </source>
</evidence>
<comment type="similarity">
    <text evidence="3 10 13">Belongs to the IPP transferase family.</text>
</comment>
<dbReference type="HAMAP" id="MF_00185">
    <property type="entry name" value="IPP_trans"/>
    <property type="match status" value="1"/>
</dbReference>
<dbReference type="NCBIfam" id="TIGR00174">
    <property type="entry name" value="miaA"/>
    <property type="match status" value="1"/>
</dbReference>
<reference evidence="14" key="1">
    <citation type="submission" date="2024-04" db="EMBL/GenBank/DDBJ databases">
        <authorList>
            <person name="Manzano-Marin A."/>
            <person name="Manzano-Marin A."/>
            <person name="Alejandro Manzano Marin A."/>
        </authorList>
    </citation>
    <scope>NUCLEOTIDE SEQUENCE [LARGE SCALE GENOMIC DNA]</scope>
    <source>
        <strain evidence="14">TABTEA</strain>
    </source>
</reference>
<dbReference type="PANTHER" id="PTHR11088:SF60">
    <property type="entry name" value="TRNA DIMETHYLALLYLTRANSFERASE"/>
    <property type="match status" value="1"/>
</dbReference>
<name>A0ABM9NPW6_9GAMM</name>
<accession>A0ABM9NPW6</accession>
<comment type="subunit">
    <text evidence="10">Monomer.</text>
</comment>
<evidence type="ECO:0000256" key="8">
    <source>
        <dbReference type="ARBA" id="ARBA00022842"/>
    </source>
</evidence>
<dbReference type="EC" id="2.5.1.75" evidence="10"/>
<comment type="cofactor">
    <cofactor evidence="1 10">
        <name>Mg(2+)</name>
        <dbReference type="ChEBI" id="CHEBI:18420"/>
    </cofactor>
</comment>
<dbReference type="Pfam" id="PF01715">
    <property type="entry name" value="IPPT"/>
    <property type="match status" value="1"/>
</dbReference>
<dbReference type="InterPro" id="IPR027417">
    <property type="entry name" value="P-loop_NTPase"/>
</dbReference>
<evidence type="ECO:0000256" key="11">
    <source>
        <dbReference type="RuleBase" id="RU003783"/>
    </source>
</evidence>
<dbReference type="Gene3D" id="3.40.50.300">
    <property type="entry name" value="P-loop containing nucleotide triphosphate hydrolases"/>
    <property type="match status" value="1"/>
</dbReference>
<comment type="caution">
    <text evidence="10">Lacks conserved residue(s) required for the propagation of feature annotation.</text>
</comment>
<gene>
    <name evidence="10 14" type="primary">miaA</name>
    <name evidence="14" type="ORF">PRHACTZTBTEA_623</name>
</gene>
<evidence type="ECO:0000256" key="10">
    <source>
        <dbReference type="HAMAP-Rule" id="MF_00185"/>
    </source>
</evidence>
<evidence type="ECO:0000256" key="13">
    <source>
        <dbReference type="RuleBase" id="RU003785"/>
    </source>
</evidence>
<sequence>MNKLLQKKPIIIFLMGPTAVGKTSLSIEIQKYLPLEIISVDSGLIYRGMDIGTSKPNYKELAKIPHHLIDIINPNEYYSTANFCQDALNIINKISKKNKISLLVGGTMFYFKSLLEGLSPLPPPDFNLRDEIKQMIQKKGLSEIYYRLKKIDYIAASKIHPNDSQRLIRALEICIISKKTLTEIQQLPKKKLPYNVLQFAILPLNRKLLHERIKQRFYLMLEKGFEEEAKKLFKQYNLNINLPSIRCVGYKQMWLYLNGEINYNEMINKGICATRQLAKHQITWLKKWNNIHLLKNENTKHNINLIIKTIFNF</sequence>
<dbReference type="GO" id="GO:0052381">
    <property type="term" value="F:tRNA dimethylallyltransferase activity"/>
    <property type="evidence" value="ECO:0007669"/>
    <property type="project" value="UniProtKB-EC"/>
</dbReference>
<feature type="site" description="Interaction with substrate tRNA" evidence="10">
    <location>
        <position position="129"/>
    </location>
</feature>
<keyword evidence="4 10" id="KW-0808">Transferase</keyword>
<dbReference type="InterPro" id="IPR039657">
    <property type="entry name" value="Dimethylallyltransferase"/>
</dbReference>
<dbReference type="Proteomes" id="UP001497533">
    <property type="component" value="Chromosome"/>
</dbReference>
<evidence type="ECO:0000313" key="14">
    <source>
        <dbReference type="EMBL" id="CAL1329525.1"/>
    </source>
</evidence>
<feature type="site" description="Interaction with substrate tRNA" evidence="10">
    <location>
        <position position="107"/>
    </location>
</feature>